<dbReference type="InterPro" id="IPR009030">
    <property type="entry name" value="Growth_fac_rcpt_cys_sf"/>
</dbReference>
<organism evidence="6 7">
    <name type="scientific">Tetrahymena thermophila (strain SB210)</name>
    <dbReference type="NCBI Taxonomy" id="312017"/>
    <lineage>
        <taxon>Eukaryota</taxon>
        <taxon>Sar</taxon>
        <taxon>Alveolata</taxon>
        <taxon>Ciliophora</taxon>
        <taxon>Intramacronucleata</taxon>
        <taxon>Oligohymenophorea</taxon>
        <taxon>Hymenostomatida</taxon>
        <taxon>Tetrahymenina</taxon>
        <taxon>Tetrahymenidae</taxon>
        <taxon>Tetrahymena</taxon>
    </lineage>
</organism>
<keyword evidence="3" id="KW-0472">Membrane</keyword>
<dbReference type="OrthoDB" id="410989at2759"/>
<dbReference type="SMART" id="SM00181">
    <property type="entry name" value="EGF"/>
    <property type="match status" value="32"/>
</dbReference>
<feature type="transmembrane region" description="Helical" evidence="3">
    <location>
        <begin position="3894"/>
        <end position="3916"/>
    </location>
</feature>
<dbReference type="GeneID" id="7829470"/>
<dbReference type="SMART" id="SM00261">
    <property type="entry name" value="FU"/>
    <property type="match status" value="33"/>
</dbReference>
<gene>
    <name evidence="6" type="ORF">TTHERM_00295160</name>
</gene>
<reference evidence="7" key="1">
    <citation type="journal article" date="2006" name="PLoS Biol.">
        <title>Macronuclear genome sequence of the ciliate Tetrahymena thermophila, a model eukaryote.</title>
        <authorList>
            <person name="Eisen J.A."/>
            <person name="Coyne R.S."/>
            <person name="Wu M."/>
            <person name="Wu D."/>
            <person name="Thiagarajan M."/>
            <person name="Wortman J.R."/>
            <person name="Badger J.H."/>
            <person name="Ren Q."/>
            <person name="Amedeo P."/>
            <person name="Jones K.M."/>
            <person name="Tallon L.J."/>
            <person name="Delcher A.L."/>
            <person name="Salzberg S.L."/>
            <person name="Silva J.C."/>
            <person name="Haas B.J."/>
            <person name="Majoros W.H."/>
            <person name="Farzad M."/>
            <person name="Carlton J.M."/>
            <person name="Smith R.K. Jr."/>
            <person name="Garg J."/>
            <person name="Pearlman R.E."/>
            <person name="Karrer K.M."/>
            <person name="Sun L."/>
            <person name="Manning G."/>
            <person name="Elde N.C."/>
            <person name="Turkewitz A.P."/>
            <person name="Asai D.J."/>
            <person name="Wilkes D.E."/>
            <person name="Wang Y."/>
            <person name="Cai H."/>
            <person name="Collins K."/>
            <person name="Stewart B.A."/>
            <person name="Lee S.R."/>
            <person name="Wilamowska K."/>
            <person name="Weinberg Z."/>
            <person name="Ruzzo W.L."/>
            <person name="Wloga D."/>
            <person name="Gaertig J."/>
            <person name="Frankel J."/>
            <person name="Tsao C.-C."/>
            <person name="Gorovsky M.A."/>
            <person name="Keeling P.J."/>
            <person name="Waller R.F."/>
            <person name="Patron N.J."/>
            <person name="Cherry J.M."/>
            <person name="Stover N.A."/>
            <person name="Krieger C.J."/>
            <person name="del Toro C."/>
            <person name="Ryder H.F."/>
            <person name="Williamson S.C."/>
            <person name="Barbeau R.A."/>
            <person name="Hamilton E.P."/>
            <person name="Orias E."/>
        </authorList>
    </citation>
    <scope>NUCLEOTIDE SEQUENCE [LARGE SCALE GENOMIC DNA]</scope>
    <source>
        <strain evidence="7">SB210</strain>
    </source>
</reference>
<dbReference type="EMBL" id="GG662740">
    <property type="protein sequence ID" value="EAR92903.2"/>
    <property type="molecule type" value="Genomic_DNA"/>
</dbReference>
<feature type="transmembrane region" description="Helical" evidence="3">
    <location>
        <begin position="4023"/>
        <end position="4049"/>
    </location>
</feature>
<keyword evidence="4" id="KW-0732">Signal</keyword>
<evidence type="ECO:0000313" key="6">
    <source>
        <dbReference type="EMBL" id="EAR92903.2"/>
    </source>
</evidence>
<evidence type="ECO:0000256" key="4">
    <source>
        <dbReference type="SAM" id="SignalP"/>
    </source>
</evidence>
<dbReference type="Gene3D" id="2.10.220.10">
    <property type="entry name" value="Hormone Receptor, Insulin-like Growth Factor Receptor 1, Chain A, domain 2"/>
    <property type="match status" value="14"/>
</dbReference>
<sequence>MIGIYTCINLFLVILQIKSQDKHYSDCSNTDQNGCECIDSQQSQFTNYLDKQICICQEKYYQLDQTCQSYQDRECELNKNEICGQYQYIDFTQRKCISCDNNCETCYGDQPNNCCTCKNNYYLQQSSCIQCSDNCLECTGQDSCSKCADGYYLNNGKCIQCDQTCALCGDKGVCSKCVDTNGIIFNSICICKQDYCPDGNKACQSLDQNIICQQPFQIKCGDSQYFDYQNLNCQNCDKSCLTCKNSSSQCIQCAKGYYQDNPKQNSCIQCSDNCLECTGQDLCSKCSDGYYPNNGKCIQCDQTCALCGDKGVCSKCADTNGIIFNNICICKQDYCPDGNKICQSLDQNIVCQQPYQIKCNESQYFDYQNLNCQNCDKSCLTCKNSSSQCIQCAKGYYQDNPKQNSCIKCSDQCLECTGQGSCSKCADGYYLNNGKCSQCDPTCSLCGDNGVCSQCVDTNGIIFNNVCICKQDYCPDGNKICQSLDQNIICQQPKQPSCIQCTDNCLECTGQNLCSKCTDGYYLNNGKCIQCDPTCALCGDNGVCSKCVDTNGIIFNNICICKQDYCPDLNNVCQSLDQNIICQKPNQIKCSERQYFDYQNLNCQDCDKSCLACKSSSKQCITCASGYYSSDNSSCLQCHQSCQECTGNGINNCNQCQSERFLYSGYCICNQGTCEDQDTFQCKQSQNVCIFPQIISCQPGQFFQYIQNDYGCKPCDNNCQTCIYSSLQCTSCKIGFYLENNICKPCHESCLECSGPNNNQFIVAMDSVQHALEMDIINVQIGTCENQNKQCIASDNVCTSPSLLVCLNKQYFDYDLGQCQDCHNYCQTCRGNTSNGKDCLTCIDGRYIIRNNIGTDQQLCGQCDYTCKTCINSPNYCTSCDVNLNRIDHSKQDQTCPCDVNSGYYENSIDQTCGKCDQTCKTCFGGQNNNCYTCPDLFTFSNFKCICQDGYYLDPKTLKCLQCQYQCQTCSDSQNCLSCAIDRQLIKDTNGFNQCQCIPGLYDDQIQKKCTKCQYSCQTCSDYNTCTSCVRMRNLSDSQCLCQDGYYDNPQTQQCEQCDFTCKTCVGPDSNQCKQCPSNRQLDPLSKKCICISNLFYEDPKTRECIRCHYSCQICQPNSSQCLTCDQNQNRFLDTQSGNCLCNPSFYEDSQQVCRSCHYSCQTCKGPLASQCASCSLQNNRQAIIDPQTKAMTCICIDGYYDQFNQQICSQKCHNTCQTCYGPELYQCTSCKSNLRNLNQGVCTCKDGYFNLVQANQDDQCIPCHHSCATCFGPKKNQCITCTVENYRITQPFANTCPCLDGYVDEGEDDPSLNNQCVQCDHSCKTCQIKKDRCTLCYDPKLYYRYDQSQNYQCPCFKGYFDNGNTQCQQCSITCDECIGTSNNCINSCNPNDFRVLVNNACVCMQGYYEVYELNGSPKKQCSPCSYTCLGCVNNSSKCTSCQLSNTFRVDQINQNLCPCQDGYYDSGQTVCSKCNYTCSKCLNSSNCTQCALNSYRVQTIDPNQQNEFICPCQTGYYDSGTNNPLCAQCLPSCYTCSNNTSCDSCYANQCSQNPNDPACNLQNQFRIIFVDPASGIKKCICQRGYYEDQITKQCLKCNPECEECSSKSDCIDCNTAKTHRTVQNQQCLCQNGYYEVPNQINCEQCDATCVTCTSKNVCSLCDGIIQNRQLDAPNKKCVCKPYFYEVLDSPNCQACDYSCGSCNGALNNNCQSCDDSDMRQLINGQCVCKEGYFDDGTKQCKKCDYTCKACLGSKTSCTKCDSGAYRYPSDSNLSVFKCLCQSGYYDDGFDTQCQQCYDQNQYCQTCVANQSGHGFICTSCNQSDQRYIDQNGYCKCKDGWYQDGNNRQCLQCSSYCKTCIDQGDKCTSCYEQTQFRILNQNQFQCICSQGYFESGTEICGACHYSCLNCQSNSKFACTQCPGQLFYRSSQVNSQGQCLCIDQFYDDGQNKSCVQCDQSCIGCYGPGNSNCNRCNTNNPLQPYYRYGISCVSQCPQGFFQNKQQFTCDQCEKQCDTCKDSKDFCQTCSLYRKEPPKCDCRDGYYESDFQCNSCSPRCSKCVLSESQCTECPTDRLLPPLCECKEGSVEDPITLKCIQYKMKCPVLENMFEITNSRALWFSQKFAQKIQQNYDKYLIKRRVFPVISIDQVDILVILGVAKFNNLGLYTYSMNGLGQLISVLEQNIDTNTNQVQQMITRIVTCDSDIILTVSDDMVKLWIITMGKQYTIIDIDQAQQEQLFEAQNLECFISYEYNLGDVISKQYPTYSSLYSDGTKDEQPNVKILNLIYQQKQTNTIRALYIRGVNNIFQSVQKSEIINQSSQLPQFNLFDIDILHLSVDAKAIILNDKNFQYIYQRLNSLAFDSDIGNWQLISKKSITNDLGIDSSWNLIQIYKLDSLVYSNGIQIKSIKLSSLISQNQNDPIQIIYSQQVSQDIFNFSQYLQIDDNRAIILVNKPVSVSSQLNIWDLNQNKIVNQVVQTDPQISCKFHMLLQSSQNSQSFVGVSLFLEDDPDQQNQNLATRNKCQSLFQIMSVDLNNKITSQLSNSILLFGGLRSILQESKFSKFDSNILILASYYYTNYQQTTTFFINIQEWNIENNAIQNNYLPVQCEDTSKYALYQVSDDSKLIVCSVQKELIIQYQTLNQDGSVNKQIITPNIVQDFINIQHLAGTKYIVFYSQTQIELMDLTQLNNSLQLIQDKDLLNLRPLVIRSIQPIKDSDNPSQIALMVVISTRLVYFSLQNNSDDKRIIVLDPYNGDKTIDPIYTKFDQIKYVKQYDILVHYFAQYSILNIVRYNISLKFYQIDSITYDIDSAVDTTKVFSDSQNQYTFIAIQDNLKKKLMSCNLQYNSGYRCDWTIHYYNTYNSLSGFDLNFDIRSILIWDTNLLNSVTFAYQKSDNANTKLICTHTYNIINTNLDKQSGFISTKPSLAYIMKRLYEFQFSVNYPKEIYFMLDPNNQYDGTFLRWIQYIPIKQIIIQNSQIQGVDYSNQIDKENTSYPIVVITQSTQILLNSGYISSIQFVSIQLKIQAKFGPQIPAITKQRYVVANHNILYIKDQLNQINLQLIDSSLNIDNTLQNQNGLPQVSQIQFFFDGINNLIFNSLVIDNMVAQMQENYSIIRIFNVQKFQITNSSLTNIVLSQVYLLSIENTNSLLSNLTIFNLNMTAINNDITLGKNNSTTILRNIQSKESDDNLIIQDQQQIQYFIDNQYQYLIPSVKANLNENYRKLKSTTPNINNTNLLLKKPSWYTSPIVAQQKTQLQINQMNATNVNCSNLCFGGLLLNLFSNITVQQSNFTNIHSFLGGAIGATNSFQILTIKKTNFNQCKADWVGGTIYLDDSQTEEEGKLYTPQFYLQNVNFTGSSAIQGGALFLVDSTSMQNIYTKVSNIAFVNNTAEYGACLRYQGTSSQSIQQFLANSIFINNKAINNGDKLLSYPSYLVMRLDNSTYYCSDQKTSCIIQDIKSGDKYPGIIYFYAVTENLDIINLQSLYQANDQSNIINYTVTLVGSDKVDITGKDTASYDPKTNSFQFDELILTSLPNTTQAVTVTTNAIQVAQNGQYSYSYSFTLYLNFRGCLEGEIYQSQALSNLYSCYTCKEGYYSLVQPQKGVTSCIPCPIDGGVVCQGGNTIQVNQGYWRSQNVLELEYSQCKINPQACIGGYSYGNQLCQIGYIGPQCETCDDSQTMSRISTQFDIYILINTLIYFILDNFSLHFNALNVKKNINKEYPSNDEQIYKAKLKIEQGDEVSNCIKIILHHFQIMIVIKSFDFYFPKFLEDAISISGSPPDTMIQSFSCLLYPLSKSLGISNAYSKVLAMFLLYIFVNLIMYYFSIKVFRNNQKRQLYFNSTSMLVNLNLFQPTLFLISIDLITCRQIINGQYLKGDLRVECNSSTYQKGIFIVIPIMVIMNLILPFFIYYRINYHKKIGQHHQYSYQIGHYKKITFYWELVKSIMKLLIYTCASVFYDYPTNRAVFIIFVLIVYFLLQNRMSPYRVEMMGRMDNESTIIGWISLLMVILIVENRNQYYTTIVSFSVLIAVNVAFFILVLARLIKSSYFFRNFMVRARLTFTRIKIFKKLIPKQLLRKIYVDYLCQRIQLKMQKESRARSIANSLLGFSNISKQSKQKYIIQAQKPSVISYSIDTTYSQNVSQNMKQCLIELEDLSTNTNQNIMTENDLNQQPNNSISLQINETQPQQVIQIQSQNSQKYIEVRNLNIVNQSEQNQEIQDQQDVFNQFSLSNRLERNEIQIEKPSYRDSEYIARAEILSFDSLNENMSADIEANRKSSVSSKSKSFSPLIEGFNKSFPFIQNQVSLDLAIKNKKIIKYNPSSDQVDQKPIQLIELTNIDKIDDKDGIQNLAKLQQSQVRKHKRSFSQNSISEDNSGKYIIQNQNQIQNNQQDQKNSKINSSNDIEISQKNKKIKSKKNKNLIEKIKDEKGENKDFQCTTGMIDNDQL</sequence>
<dbReference type="PROSITE" id="PS50050">
    <property type="entry name" value="TNFR_NGFR_2"/>
    <property type="match status" value="1"/>
</dbReference>
<dbReference type="CDD" id="cd00064">
    <property type="entry name" value="FU"/>
    <property type="match status" value="7"/>
</dbReference>
<feature type="compositionally biased region" description="Basic residues" evidence="2">
    <location>
        <begin position="4414"/>
        <end position="4423"/>
    </location>
</feature>
<evidence type="ECO:0000256" key="2">
    <source>
        <dbReference type="SAM" id="MobiDB-lite"/>
    </source>
</evidence>
<dbReference type="InterPro" id="IPR001368">
    <property type="entry name" value="TNFR/NGFR_Cys_rich_reg"/>
</dbReference>
<feature type="domain" description="TNFR-Cys" evidence="5">
    <location>
        <begin position="1512"/>
        <end position="1560"/>
    </location>
</feature>
<dbReference type="InterPro" id="IPR006212">
    <property type="entry name" value="Furin_repeat"/>
</dbReference>
<dbReference type="PANTHER" id="PTHR15332">
    <property type="entry name" value="PROPROTEIN CONVERTASE SUBTILISIN_KEXIN TYPE 5-LIKE"/>
    <property type="match status" value="1"/>
</dbReference>
<feature type="transmembrane region" description="Helical" evidence="3">
    <location>
        <begin position="3942"/>
        <end position="3963"/>
    </location>
</feature>
<dbReference type="Proteomes" id="UP000009168">
    <property type="component" value="Unassembled WGS sequence"/>
</dbReference>
<keyword evidence="3" id="KW-1133">Transmembrane helix</keyword>
<name>I7MDX5_TETTS</name>
<proteinExistence type="predicted"/>
<feature type="transmembrane region" description="Helical" evidence="3">
    <location>
        <begin position="3969"/>
        <end position="3988"/>
    </location>
</feature>
<dbReference type="PANTHER" id="PTHR15332:SF175">
    <property type="entry name" value="PROPROTEIN CONVERTASE SUBTILISIN_KEXIN TYPE 5-LIKE"/>
    <property type="match status" value="1"/>
</dbReference>
<feature type="compositionally biased region" description="Low complexity" evidence="2">
    <location>
        <begin position="4392"/>
        <end position="4412"/>
    </location>
</feature>
<accession>I7MDX5</accession>
<dbReference type="KEGG" id="tet:TTHERM_00295160"/>
<evidence type="ECO:0000259" key="5">
    <source>
        <dbReference type="PROSITE" id="PS50050"/>
    </source>
</evidence>
<feature type="transmembrane region" description="Helical" evidence="3">
    <location>
        <begin position="3808"/>
        <end position="3829"/>
    </location>
</feature>
<protein>
    <submittedName>
        <fullName evidence="6">Bowman-birk serine protease inhibitor family protein</fullName>
    </submittedName>
</protein>
<feature type="signal peptide" evidence="4">
    <location>
        <begin position="1"/>
        <end position="19"/>
    </location>
</feature>
<feature type="transmembrane region" description="Helical" evidence="3">
    <location>
        <begin position="4000"/>
        <end position="4017"/>
    </location>
</feature>
<feature type="repeat" description="TNFR-Cys" evidence="1">
    <location>
        <begin position="1512"/>
        <end position="1560"/>
    </location>
</feature>
<keyword evidence="3" id="KW-0812">Transmembrane</keyword>
<feature type="chain" id="PRO_5003712574" evidence="4">
    <location>
        <begin position="20"/>
        <end position="4452"/>
    </location>
</feature>
<feature type="region of interest" description="Disordered" evidence="2">
    <location>
        <begin position="4392"/>
        <end position="4423"/>
    </location>
</feature>
<dbReference type="InParanoid" id="I7MDX5"/>
<dbReference type="SUPFAM" id="SSF57184">
    <property type="entry name" value="Growth factor receptor domain"/>
    <property type="match status" value="15"/>
</dbReference>
<evidence type="ECO:0000256" key="1">
    <source>
        <dbReference type="PROSITE-ProRule" id="PRU00206"/>
    </source>
</evidence>
<keyword evidence="7" id="KW-1185">Reference proteome</keyword>
<dbReference type="RefSeq" id="XP_001013148.2">
    <property type="nucleotide sequence ID" value="XM_001013148.2"/>
</dbReference>
<evidence type="ECO:0000256" key="3">
    <source>
        <dbReference type="SAM" id="Phobius"/>
    </source>
</evidence>
<evidence type="ECO:0000313" key="7">
    <source>
        <dbReference type="Proteomes" id="UP000009168"/>
    </source>
</evidence>
<dbReference type="InterPro" id="IPR000742">
    <property type="entry name" value="EGF"/>
</dbReference>
<comment type="caution">
    <text evidence="1">Lacks conserved residue(s) required for the propagation of feature annotation.</text>
</comment>